<evidence type="ECO:0000259" key="19">
    <source>
        <dbReference type="Pfam" id="PF13807"/>
    </source>
</evidence>
<dbReference type="EC" id="2.7.10.2" evidence="4"/>
<dbReference type="HOGENOM" id="CLU_009912_2_1_6"/>
<name>A0A0A7EFK0_9GAMM</name>
<evidence type="ECO:0000313" key="20">
    <source>
        <dbReference type="EMBL" id="AIY65440.1"/>
    </source>
</evidence>
<evidence type="ECO:0000256" key="12">
    <source>
        <dbReference type="ARBA" id="ARBA00022989"/>
    </source>
</evidence>
<evidence type="ECO:0000256" key="16">
    <source>
        <dbReference type="SAM" id="Phobius"/>
    </source>
</evidence>
<dbReference type="OrthoDB" id="9775724at2"/>
<feature type="transmembrane region" description="Helical" evidence="16">
    <location>
        <begin position="434"/>
        <end position="457"/>
    </location>
</feature>
<dbReference type="eggNOG" id="COG0489">
    <property type="taxonomic scope" value="Bacteria"/>
</dbReference>
<protein>
    <recommendedName>
        <fullName evidence="4">non-specific protein-tyrosine kinase</fullName>
        <ecNumber evidence="4">2.7.10.2</ecNumber>
    </recommendedName>
</protein>
<gene>
    <name evidence="20" type="ORF">OM33_09980</name>
</gene>
<dbReference type="InterPro" id="IPR025669">
    <property type="entry name" value="AAA_dom"/>
</dbReference>
<dbReference type="PANTHER" id="PTHR32309">
    <property type="entry name" value="TYROSINE-PROTEIN KINASE"/>
    <property type="match status" value="1"/>
</dbReference>
<keyword evidence="12 16" id="KW-1133">Transmembrane helix</keyword>
<dbReference type="InterPro" id="IPR050445">
    <property type="entry name" value="Bact_polysacc_biosynth/exp"/>
</dbReference>
<evidence type="ECO:0000256" key="4">
    <source>
        <dbReference type="ARBA" id="ARBA00011903"/>
    </source>
</evidence>
<proteinExistence type="inferred from homology"/>
<feature type="domain" description="Tyrosine-protein kinase G-rich" evidence="19">
    <location>
        <begin position="377"/>
        <end position="453"/>
    </location>
</feature>
<evidence type="ECO:0000256" key="13">
    <source>
        <dbReference type="ARBA" id="ARBA00023136"/>
    </source>
</evidence>
<dbReference type="STRING" id="1348114.OM33_09980"/>
<evidence type="ECO:0000256" key="9">
    <source>
        <dbReference type="ARBA" id="ARBA00022741"/>
    </source>
</evidence>
<keyword evidence="11" id="KW-0067">ATP-binding</keyword>
<evidence type="ECO:0000256" key="5">
    <source>
        <dbReference type="ARBA" id="ARBA00022475"/>
    </source>
</evidence>
<keyword evidence="14" id="KW-0829">Tyrosine-protein kinase</keyword>
<evidence type="ECO:0000256" key="14">
    <source>
        <dbReference type="ARBA" id="ARBA00023137"/>
    </source>
</evidence>
<dbReference type="GO" id="GO:0005886">
    <property type="term" value="C:plasma membrane"/>
    <property type="evidence" value="ECO:0007669"/>
    <property type="project" value="UniProtKB-SubCell"/>
</dbReference>
<dbReference type="Proteomes" id="UP000030341">
    <property type="component" value="Chromosome 1"/>
</dbReference>
<evidence type="ECO:0000256" key="8">
    <source>
        <dbReference type="ARBA" id="ARBA00022692"/>
    </source>
</evidence>
<dbReference type="KEGG" id="pseo:OM33_09980"/>
<feature type="domain" description="Polysaccharide chain length determinant N-terminal" evidence="17">
    <location>
        <begin position="8"/>
        <end position="96"/>
    </location>
</feature>
<dbReference type="GO" id="GO:0005524">
    <property type="term" value="F:ATP binding"/>
    <property type="evidence" value="ECO:0007669"/>
    <property type="project" value="UniProtKB-KW"/>
</dbReference>
<dbReference type="PANTHER" id="PTHR32309:SF13">
    <property type="entry name" value="FERRIC ENTEROBACTIN TRANSPORT PROTEIN FEPE"/>
    <property type="match status" value="1"/>
</dbReference>
<keyword evidence="9" id="KW-0547">Nucleotide-binding</keyword>
<evidence type="ECO:0000256" key="3">
    <source>
        <dbReference type="ARBA" id="ARBA00008883"/>
    </source>
</evidence>
<keyword evidence="13 16" id="KW-0472">Membrane</keyword>
<dbReference type="InterPro" id="IPR003856">
    <property type="entry name" value="LPS_length_determ_N"/>
</dbReference>
<keyword evidence="6" id="KW-0997">Cell inner membrane</keyword>
<evidence type="ECO:0000256" key="10">
    <source>
        <dbReference type="ARBA" id="ARBA00022777"/>
    </source>
</evidence>
<keyword evidence="8 16" id="KW-0812">Transmembrane</keyword>
<dbReference type="AlphaFoldDB" id="A0A0A7EFK0"/>
<evidence type="ECO:0000256" key="11">
    <source>
        <dbReference type="ARBA" id="ARBA00022840"/>
    </source>
</evidence>
<dbReference type="Pfam" id="PF13807">
    <property type="entry name" value="GNVR"/>
    <property type="match status" value="1"/>
</dbReference>
<keyword evidence="7" id="KW-0808">Transferase</keyword>
<keyword evidence="10" id="KW-0418">Kinase</keyword>
<evidence type="ECO:0000256" key="7">
    <source>
        <dbReference type="ARBA" id="ARBA00022679"/>
    </source>
</evidence>
<dbReference type="Gene3D" id="3.40.50.300">
    <property type="entry name" value="P-loop containing nucleotide triphosphate hydrolases"/>
    <property type="match status" value="1"/>
</dbReference>
<dbReference type="Pfam" id="PF13614">
    <property type="entry name" value="AAA_31"/>
    <property type="match status" value="1"/>
</dbReference>
<evidence type="ECO:0000256" key="1">
    <source>
        <dbReference type="ARBA" id="ARBA00004429"/>
    </source>
</evidence>
<keyword evidence="5" id="KW-1003">Cell membrane</keyword>
<accession>A0A0A7EFK0</accession>
<sequence length="716" mass="80611">MESNVNNGLDIKLILNAVKRNFLKVLLFAVCVAIITFVIVSKMSPVYTAKATIHVESTESRALNFDPVYGADFSKREYFETQFAIIKSETLARNVIGTLSLWENEEFIISENEQSKLTFIYDLLGLPQLDASRDSQEIKMQRILKQFSDKLSVNSRRGTRLIEISFDSADPELAALVVNTITSTYQNSEISSKSEKVKEATDWLNNRLVTLRKALDESEIKLQEYLERENLIEIDGSVSLVSQNIASVSERLSKSQNEIARLRGIQSIINKYGQADILQLESIPEITSHPLIQNVKKDVIAVERKFSELTEVYGPKHPKLIAAQSELRAVRGNLEAQIKLLTSSVQKELSNEIENSEMLNQRLKSLKVEFQSTAKKETEYLQLKREVESNRKLYNAFVDRSKETTIAGDSHSSMIKVIDKAFVPTFPVKPKKKLIILASFVVSFCVGLGLIVLLAILNDTIKSSRDVENGLSQRMLGVIPLLDKNHVSDSHTFFNNDNKHFSESIRTFRTNLMLSHLDKANKLIEVTSSVPNEGKTTTSINLCFALSQMEKVVLIDADMRKPSVCRHFGIPQYHPGLANFIAGTASLEECLYLDEQSGVYIMPSGQIPPNPLELLAHNRFSELLSVLKQRFDRVVLDTAPTQAVSDSLMISKNMDIVIYVVKADDTRQQFVKRGLGRLLEVNANIAGIVLNQVDVNKTEQYGGYYDYYGYAEDKNS</sequence>
<comment type="catalytic activity">
    <reaction evidence="15">
        <text>L-tyrosyl-[protein] + ATP = O-phospho-L-tyrosyl-[protein] + ADP + H(+)</text>
        <dbReference type="Rhea" id="RHEA:10596"/>
        <dbReference type="Rhea" id="RHEA-COMP:10136"/>
        <dbReference type="Rhea" id="RHEA-COMP:20101"/>
        <dbReference type="ChEBI" id="CHEBI:15378"/>
        <dbReference type="ChEBI" id="CHEBI:30616"/>
        <dbReference type="ChEBI" id="CHEBI:46858"/>
        <dbReference type="ChEBI" id="CHEBI:61978"/>
        <dbReference type="ChEBI" id="CHEBI:456216"/>
        <dbReference type="EC" id="2.7.10.2"/>
    </reaction>
</comment>
<dbReference type="InterPro" id="IPR005702">
    <property type="entry name" value="Wzc-like_C"/>
</dbReference>
<dbReference type="EMBL" id="CP009888">
    <property type="protein sequence ID" value="AIY65440.1"/>
    <property type="molecule type" value="Genomic_DNA"/>
</dbReference>
<comment type="similarity">
    <text evidence="2">Belongs to the CpsD/CapB family.</text>
</comment>
<dbReference type="CDD" id="cd05387">
    <property type="entry name" value="BY-kinase"/>
    <property type="match status" value="1"/>
</dbReference>
<organism evidence="20 21">
    <name type="scientific">Pseudoalteromonas piratica</name>
    <dbReference type="NCBI Taxonomy" id="1348114"/>
    <lineage>
        <taxon>Bacteria</taxon>
        <taxon>Pseudomonadati</taxon>
        <taxon>Pseudomonadota</taxon>
        <taxon>Gammaproteobacteria</taxon>
        <taxon>Alteromonadales</taxon>
        <taxon>Pseudoalteromonadaceae</taxon>
        <taxon>Pseudoalteromonas</taxon>
    </lineage>
</organism>
<dbReference type="InterPro" id="IPR032807">
    <property type="entry name" value="GNVR"/>
</dbReference>
<reference evidence="20 21" key="1">
    <citation type="submission" date="2014-11" db="EMBL/GenBank/DDBJ databases">
        <title>Complete Genome Sequence of Pseudoalteromonas sp. Strain OCN003 Isolated from Kaneohe Bay, Oahu, Hawaii.</title>
        <authorList>
            <person name="Beurmann S."/>
            <person name="Videau P."/>
            <person name="Ushijima B."/>
            <person name="Smith A.M."/>
            <person name="Aeby G.S."/>
            <person name="Callahan S.M."/>
            <person name="Belcaid M."/>
        </authorList>
    </citation>
    <scope>NUCLEOTIDE SEQUENCE [LARGE SCALE GENOMIC DNA]</scope>
    <source>
        <strain evidence="20 21">OCN003</strain>
    </source>
</reference>
<dbReference type="InterPro" id="IPR027417">
    <property type="entry name" value="P-loop_NTPase"/>
</dbReference>
<evidence type="ECO:0000259" key="17">
    <source>
        <dbReference type="Pfam" id="PF02706"/>
    </source>
</evidence>
<evidence type="ECO:0000256" key="15">
    <source>
        <dbReference type="ARBA" id="ARBA00051245"/>
    </source>
</evidence>
<evidence type="ECO:0000256" key="6">
    <source>
        <dbReference type="ARBA" id="ARBA00022519"/>
    </source>
</evidence>
<dbReference type="RefSeq" id="WP_038641326.1">
    <property type="nucleotide sequence ID" value="NZ_CP009888.1"/>
</dbReference>
<dbReference type="NCBIfam" id="TIGR01007">
    <property type="entry name" value="eps_fam"/>
    <property type="match status" value="1"/>
</dbReference>
<comment type="similarity">
    <text evidence="3">Belongs to the etk/wzc family.</text>
</comment>
<dbReference type="Pfam" id="PF02706">
    <property type="entry name" value="Wzz"/>
    <property type="match status" value="1"/>
</dbReference>
<dbReference type="GO" id="GO:0004715">
    <property type="term" value="F:non-membrane spanning protein tyrosine kinase activity"/>
    <property type="evidence" value="ECO:0007669"/>
    <property type="project" value="UniProtKB-EC"/>
</dbReference>
<dbReference type="eggNOG" id="COG3206">
    <property type="taxonomic scope" value="Bacteria"/>
</dbReference>
<keyword evidence="21" id="KW-1185">Reference proteome</keyword>
<evidence type="ECO:0000259" key="18">
    <source>
        <dbReference type="Pfam" id="PF13614"/>
    </source>
</evidence>
<dbReference type="SUPFAM" id="SSF52540">
    <property type="entry name" value="P-loop containing nucleoside triphosphate hydrolases"/>
    <property type="match status" value="1"/>
</dbReference>
<feature type="domain" description="AAA" evidence="18">
    <location>
        <begin position="534"/>
        <end position="680"/>
    </location>
</feature>
<comment type="subcellular location">
    <subcellularLocation>
        <location evidence="1">Cell inner membrane</location>
        <topology evidence="1">Multi-pass membrane protein</topology>
    </subcellularLocation>
</comment>
<evidence type="ECO:0000313" key="21">
    <source>
        <dbReference type="Proteomes" id="UP000030341"/>
    </source>
</evidence>
<feature type="transmembrane region" description="Helical" evidence="16">
    <location>
        <begin position="22"/>
        <end position="40"/>
    </location>
</feature>
<evidence type="ECO:0000256" key="2">
    <source>
        <dbReference type="ARBA" id="ARBA00007316"/>
    </source>
</evidence>